<name>A0ACB7VZX3_DIOAL</name>
<keyword evidence="2" id="KW-1185">Reference proteome</keyword>
<sequence length="990" mass="107244">MAIQQYPSCEPLSQSYEGIGSRVGPLNRIVGNDKVDANPPLSSHSTEVISRNDTYGLSLPNERMDGSTDLLEDQIITKGKHRLCRAGLDGIVGSNEMIVNSLLGSDCAQITPRNDLDGISLSNERRDHNNSLQKIAASSNRIIGSDTMDVNSLQSSGSAQVKPRFDMGGISIAKEGMESASGPQEELIITEQKHNLNIQEEVRMGSQCTSIEINTSGIPMTGVLLNSSVNFQQPLENVAGDQLPSSNEVLALPGALNHELPLPEWSGSCPIAWKQLCSSNEVQALSGTINHMHPLLTGSPLSPISWSQLPSSNKVIGSAPCPTAQEQLPSSNEVQSLPWTVNNKRPLPVECDSYPVAQCIVHHPLKTCCARRANVLSPGSSLDDSSILADGFPGADSGTRLEPTESSGGTLLSLDLYNTPHLKLQAGEIPSLAGFLKSEELGAADGGNDKSVDDEARKGDLNSVDRVASTVFPARKNVSSKSEIGDGILRQAKSGRCPKRLKAHLSFVKELDHEETSRLPKSQRSCSNKNESNIGHASKMSHCKAYGHSDKSNADKQELIAAANAARNASCAACSSNFWKTVEPIFSFADPEDINYVMQQDVDGCAEMPLPKGSFSTKLQGSRRSKDDNNKDVDSVFSDTAEDDHKESDHSKSVSKVESAFGSQKCTAAIHFGNLNAQNLVFGDDLGHENITSEHLDNVLSQNLSRTSSDCRQNLGADFSAVSSGCCDEGMPLNENVLMEQSSIDIHPETRKGLSEEDDSEIDMDLAELKLRLYEQVNYRRRQWNKIEKAMQNAKEIKDRNLEQLALDKLVEMAYQKLMCGRSHNMGARNLSKQSAIAFAKRTLERCKEFDETGISCFSEPALREILFSAPPHCSNVSHVALDKGQALGSVGNGLSNKCHRGSLDLCQRSAQVKLLSGNTAHNLSRNSEDELLLNAADSMEILDIADGLGAPGQDIGSWLNIDEDLLDDNEELVGLDVPMDDLSELNVIF</sequence>
<proteinExistence type="predicted"/>
<dbReference type="Proteomes" id="UP000827976">
    <property type="component" value="Chromosome 5"/>
</dbReference>
<accession>A0ACB7VZX3</accession>
<evidence type="ECO:0000313" key="2">
    <source>
        <dbReference type="Proteomes" id="UP000827976"/>
    </source>
</evidence>
<comment type="caution">
    <text evidence="1">The sequence shown here is derived from an EMBL/GenBank/DDBJ whole genome shotgun (WGS) entry which is preliminary data.</text>
</comment>
<dbReference type="EMBL" id="CM037015">
    <property type="protein sequence ID" value="KAH7680654.1"/>
    <property type="molecule type" value="Genomic_DNA"/>
</dbReference>
<evidence type="ECO:0000313" key="1">
    <source>
        <dbReference type="EMBL" id="KAH7680654.1"/>
    </source>
</evidence>
<gene>
    <name evidence="1" type="ORF">IHE45_05G006700</name>
</gene>
<reference evidence="2" key="1">
    <citation type="journal article" date="2022" name="Nat. Commun.">
        <title>Chromosome evolution and the genetic basis of agronomically important traits in greater yam.</title>
        <authorList>
            <person name="Bredeson J.V."/>
            <person name="Lyons J.B."/>
            <person name="Oniyinde I.O."/>
            <person name="Okereke N.R."/>
            <person name="Kolade O."/>
            <person name="Nnabue I."/>
            <person name="Nwadili C.O."/>
            <person name="Hribova E."/>
            <person name="Parker M."/>
            <person name="Nwogha J."/>
            <person name="Shu S."/>
            <person name="Carlson J."/>
            <person name="Kariba R."/>
            <person name="Muthemba S."/>
            <person name="Knop K."/>
            <person name="Barton G.J."/>
            <person name="Sherwood A.V."/>
            <person name="Lopez-Montes A."/>
            <person name="Asiedu R."/>
            <person name="Jamnadass R."/>
            <person name="Muchugi A."/>
            <person name="Goodstein D."/>
            <person name="Egesi C.N."/>
            <person name="Featherston J."/>
            <person name="Asfaw A."/>
            <person name="Simpson G.G."/>
            <person name="Dolezel J."/>
            <person name="Hendre P.S."/>
            <person name="Van Deynze A."/>
            <person name="Kumar P.L."/>
            <person name="Obidiegwu J.E."/>
            <person name="Bhattacharjee R."/>
            <person name="Rokhsar D.S."/>
        </authorList>
    </citation>
    <scope>NUCLEOTIDE SEQUENCE [LARGE SCALE GENOMIC DNA]</scope>
    <source>
        <strain evidence="2">cv. TDa95/00328</strain>
    </source>
</reference>
<organism evidence="1 2">
    <name type="scientific">Dioscorea alata</name>
    <name type="common">Purple yam</name>
    <dbReference type="NCBI Taxonomy" id="55571"/>
    <lineage>
        <taxon>Eukaryota</taxon>
        <taxon>Viridiplantae</taxon>
        <taxon>Streptophyta</taxon>
        <taxon>Embryophyta</taxon>
        <taxon>Tracheophyta</taxon>
        <taxon>Spermatophyta</taxon>
        <taxon>Magnoliopsida</taxon>
        <taxon>Liliopsida</taxon>
        <taxon>Dioscoreales</taxon>
        <taxon>Dioscoreaceae</taxon>
        <taxon>Dioscorea</taxon>
    </lineage>
</organism>
<protein>
    <submittedName>
        <fullName evidence="1">Uncharacterized protein</fullName>
    </submittedName>
</protein>